<keyword evidence="1" id="KW-0862">Zinc</keyword>
<evidence type="ECO:0000313" key="4">
    <source>
        <dbReference type="EMBL" id="CAK9144864.1"/>
    </source>
</evidence>
<sequence length="172" mass="19434">MLDEDTIVKWRQNLEEKEQALALLSEEKRLKAVAEANLKRNLEFLNQKLEMDSNRLKDDIQRLENELSRLRICNHSSSSSSQGMLDSGDNWNSTVIPPGSSSSHDFSEEPICDRLCVICWKNEASILFLPCAHQVMCVSCNEDHSKTVPVGGRCPCCYGQIEQKIRVYAASS</sequence>
<feature type="coiled-coil region" evidence="2">
    <location>
        <begin position="7"/>
        <end position="73"/>
    </location>
</feature>
<dbReference type="PROSITE" id="PS50089">
    <property type="entry name" value="ZF_RING_2"/>
    <property type="match status" value="1"/>
</dbReference>
<keyword evidence="2" id="KW-0175">Coiled coil</keyword>
<dbReference type="Pfam" id="PF13920">
    <property type="entry name" value="zf-C3HC4_3"/>
    <property type="match status" value="1"/>
</dbReference>
<dbReference type="InterPro" id="IPR013083">
    <property type="entry name" value="Znf_RING/FYVE/PHD"/>
</dbReference>
<organism evidence="4 5">
    <name type="scientific">Ilex paraguariensis</name>
    <name type="common">yerba mate</name>
    <dbReference type="NCBI Taxonomy" id="185542"/>
    <lineage>
        <taxon>Eukaryota</taxon>
        <taxon>Viridiplantae</taxon>
        <taxon>Streptophyta</taxon>
        <taxon>Embryophyta</taxon>
        <taxon>Tracheophyta</taxon>
        <taxon>Spermatophyta</taxon>
        <taxon>Magnoliopsida</taxon>
        <taxon>eudicotyledons</taxon>
        <taxon>Gunneridae</taxon>
        <taxon>Pentapetalae</taxon>
        <taxon>asterids</taxon>
        <taxon>campanulids</taxon>
        <taxon>Aquifoliales</taxon>
        <taxon>Aquifoliaceae</taxon>
        <taxon>Ilex</taxon>
    </lineage>
</organism>
<dbReference type="PANTHER" id="PTHR46405:SF3">
    <property type="entry name" value="RING_U-BOX SUPERFAMILY PROTEIN"/>
    <property type="match status" value="1"/>
</dbReference>
<dbReference type="EMBL" id="CAUOFW020001425">
    <property type="protein sequence ID" value="CAK9144864.1"/>
    <property type="molecule type" value="Genomic_DNA"/>
</dbReference>
<comment type="caution">
    <text evidence="4">The sequence shown here is derived from an EMBL/GenBank/DDBJ whole genome shotgun (WGS) entry which is preliminary data.</text>
</comment>
<dbReference type="PANTHER" id="PTHR46405">
    <property type="entry name" value="OS05G0141500 PROTEIN"/>
    <property type="match status" value="1"/>
</dbReference>
<keyword evidence="5" id="KW-1185">Reference proteome</keyword>
<evidence type="ECO:0000259" key="3">
    <source>
        <dbReference type="PROSITE" id="PS50089"/>
    </source>
</evidence>
<feature type="domain" description="RING-type" evidence="3">
    <location>
        <begin position="116"/>
        <end position="157"/>
    </location>
</feature>
<protein>
    <recommendedName>
        <fullName evidence="3">RING-type domain-containing protein</fullName>
    </recommendedName>
</protein>
<dbReference type="InterPro" id="IPR001841">
    <property type="entry name" value="Znf_RING"/>
</dbReference>
<dbReference type="Proteomes" id="UP001642360">
    <property type="component" value="Unassembled WGS sequence"/>
</dbReference>
<evidence type="ECO:0000256" key="1">
    <source>
        <dbReference type="PROSITE-ProRule" id="PRU00175"/>
    </source>
</evidence>
<dbReference type="AlphaFoldDB" id="A0ABC8RP94"/>
<name>A0ABC8RP94_9AQUA</name>
<keyword evidence="1" id="KW-0863">Zinc-finger</keyword>
<accession>A0ABC8RP94</accession>
<proteinExistence type="predicted"/>
<dbReference type="Gene3D" id="3.30.40.10">
    <property type="entry name" value="Zinc/RING finger domain, C3HC4 (zinc finger)"/>
    <property type="match status" value="1"/>
</dbReference>
<evidence type="ECO:0000256" key="2">
    <source>
        <dbReference type="SAM" id="Coils"/>
    </source>
</evidence>
<dbReference type="InterPro" id="IPR046934">
    <property type="entry name" value="PIR2-like"/>
</dbReference>
<gene>
    <name evidence="4" type="ORF">ILEXP_LOCUS12637</name>
</gene>
<evidence type="ECO:0000313" key="5">
    <source>
        <dbReference type="Proteomes" id="UP001642360"/>
    </source>
</evidence>
<dbReference type="GO" id="GO:0008270">
    <property type="term" value="F:zinc ion binding"/>
    <property type="evidence" value="ECO:0007669"/>
    <property type="project" value="UniProtKB-KW"/>
</dbReference>
<keyword evidence="1" id="KW-0479">Metal-binding</keyword>
<reference evidence="4 5" key="1">
    <citation type="submission" date="2024-02" db="EMBL/GenBank/DDBJ databases">
        <authorList>
            <person name="Vignale AGUSTIN F."/>
            <person name="Sosa J E."/>
            <person name="Modenutti C."/>
        </authorList>
    </citation>
    <scope>NUCLEOTIDE SEQUENCE [LARGE SCALE GENOMIC DNA]</scope>
</reference>